<reference evidence="2 3" key="1">
    <citation type="submission" date="2014-03" db="EMBL/GenBank/DDBJ databases">
        <title>Whole genome sequence of Novosphingobium resinovorum KF1.</title>
        <authorList>
            <person name="Gan H.M."/>
            <person name="Gan H.Y."/>
            <person name="Chew T.H."/>
            <person name="Savka M.A."/>
        </authorList>
    </citation>
    <scope>NUCLEOTIDE SEQUENCE [LARGE SCALE GENOMIC DNA]</scope>
    <source>
        <strain evidence="2 3">KF1</strain>
    </source>
</reference>
<proteinExistence type="predicted"/>
<name>A0A031JIY9_9SPHN</name>
<evidence type="ECO:0000259" key="1">
    <source>
        <dbReference type="Pfam" id="PF23212"/>
    </source>
</evidence>
<dbReference type="Pfam" id="PF23212">
    <property type="entry name" value="DUF7064"/>
    <property type="match status" value="1"/>
</dbReference>
<organism evidence="2 3">
    <name type="scientific">Novosphingobium resinovorum</name>
    <dbReference type="NCBI Taxonomy" id="158500"/>
    <lineage>
        <taxon>Bacteria</taxon>
        <taxon>Pseudomonadati</taxon>
        <taxon>Pseudomonadota</taxon>
        <taxon>Alphaproteobacteria</taxon>
        <taxon>Sphingomonadales</taxon>
        <taxon>Sphingomonadaceae</taxon>
        <taxon>Novosphingobium</taxon>
    </lineage>
</organism>
<protein>
    <recommendedName>
        <fullName evidence="1">DUF7064 domain-containing protein</fullName>
    </recommendedName>
</protein>
<evidence type="ECO:0000313" key="3">
    <source>
        <dbReference type="Proteomes" id="UP000024329"/>
    </source>
</evidence>
<evidence type="ECO:0000313" key="2">
    <source>
        <dbReference type="EMBL" id="EZP73202.1"/>
    </source>
</evidence>
<dbReference type="AlphaFoldDB" id="A0A031JIY9"/>
<dbReference type="eggNOG" id="ENOG5033RM5">
    <property type="taxonomic scope" value="Bacteria"/>
</dbReference>
<feature type="domain" description="DUF7064" evidence="1">
    <location>
        <begin position="185"/>
        <end position="303"/>
    </location>
</feature>
<dbReference type="EMBL" id="JFYZ01000047">
    <property type="protein sequence ID" value="EZP73202.1"/>
    <property type="molecule type" value="Genomic_DNA"/>
</dbReference>
<gene>
    <name evidence="2" type="ORF">BV97_04956</name>
</gene>
<dbReference type="RefSeq" id="WP_036529679.1">
    <property type="nucleotide sequence ID" value="NZ_CP128491.1"/>
</dbReference>
<sequence>MITADDFKFHPRDPADPHWTETIFVIFSVPEAGVSGNLYVLARPNLGICHSSIEIHKGMCFHPWQIHHNDSQMHLPCPEDFSDFTLENGLSFKAFNERNSRFTYKSLDGACEVDLSFRAICDPFDPHDPAQVPALGGGQVDGYDGWNNGHMESKGRIEGSLLLRGRRYAIRCVDGMDKSWGPRRDWGNKAASWVHVDLDGETGAFLVFGLGFENKELRYGPFKYGFLAIDGERRPIVYASMTAKRSDMLVTRADVRFEDDRGNVYTARGSTVAAAPWYNFNPSSAAYQTLMRWESDHGVGYSHIADFSGLNFLSEGMADEFAQ</sequence>
<accession>A0A031JIY9</accession>
<dbReference type="Proteomes" id="UP000024329">
    <property type="component" value="Unassembled WGS sequence"/>
</dbReference>
<dbReference type="PATRIC" id="fig|158500.4.peg.5035"/>
<comment type="caution">
    <text evidence="2">The sequence shown here is derived from an EMBL/GenBank/DDBJ whole genome shotgun (WGS) entry which is preliminary data.</text>
</comment>
<dbReference type="InterPro" id="IPR055492">
    <property type="entry name" value="DUF7064"/>
</dbReference>